<sequence length="226" mass="25457">MLPKKVVGFILCSRYEQYAVFEAGLSAAMRKDPNKPRGKMTSYAYFVSTCREEHKKKHPGTTVGFSEFSRKCSERWKTMTAKEKVKFEDMAKNDKIRYDQEMKSYVPPKGAKAGKKKKDPNAPKRPPSAFFVFCSDHRPRIKEENPGISIGEIAKKLGELWSAQSLKDKAPYTARAAKLKEKYEKDVAAYKAKGGSAKGDVSAELCYIFGRVAIRTGSQMQISCEN</sequence>
<dbReference type="Pfam" id="PF00505">
    <property type="entry name" value="HMG_box"/>
    <property type="match status" value="1"/>
</dbReference>
<evidence type="ECO:0000256" key="15">
    <source>
        <dbReference type="ARBA" id="ARBA00023157"/>
    </source>
</evidence>
<dbReference type="GO" id="GO:0006357">
    <property type="term" value="P:regulation of transcription by RNA polymerase II"/>
    <property type="evidence" value="ECO:0007669"/>
    <property type="project" value="TreeGrafter"/>
</dbReference>
<dbReference type="PROSITE" id="PS00353">
    <property type="entry name" value="HMG_BOX_1"/>
    <property type="match status" value="1"/>
</dbReference>
<gene>
    <name evidence="25" type="ORF">D9C73_003434</name>
</gene>
<evidence type="ECO:0000256" key="3">
    <source>
        <dbReference type="ARBA" id="ARBA00004496"/>
    </source>
</evidence>
<dbReference type="CDD" id="cd21979">
    <property type="entry name" value="HMG-box_HMGB_rpt2"/>
    <property type="match status" value="1"/>
</dbReference>
<evidence type="ECO:0000313" key="26">
    <source>
        <dbReference type="Proteomes" id="UP000298787"/>
    </source>
</evidence>
<feature type="DNA-binding region" description="HMG box" evidence="22">
    <location>
        <begin position="36"/>
        <end position="106"/>
    </location>
</feature>
<dbReference type="FunFam" id="1.10.30.10:FF:000018">
    <property type="entry name" value="High mobility group protein B2"/>
    <property type="match status" value="1"/>
</dbReference>
<dbReference type="GO" id="GO:0045087">
    <property type="term" value="P:innate immune response"/>
    <property type="evidence" value="ECO:0007669"/>
    <property type="project" value="UniProtKB-KW"/>
</dbReference>
<keyword evidence="14 22" id="KW-0238">DNA-binding</keyword>
<evidence type="ECO:0000256" key="20">
    <source>
        <dbReference type="ARBA" id="ARBA00040400"/>
    </source>
</evidence>
<accession>A0A4U5U697</accession>
<evidence type="ECO:0000256" key="8">
    <source>
        <dbReference type="ARBA" id="ARBA00022525"/>
    </source>
</evidence>
<evidence type="ECO:0000256" key="7">
    <source>
        <dbReference type="ARBA" id="ARBA00022490"/>
    </source>
</evidence>
<organism evidence="25 26">
    <name type="scientific">Collichthys lucidus</name>
    <name type="common">Big head croaker</name>
    <name type="synonym">Sciaena lucida</name>
    <dbReference type="NCBI Taxonomy" id="240159"/>
    <lineage>
        <taxon>Eukaryota</taxon>
        <taxon>Metazoa</taxon>
        <taxon>Chordata</taxon>
        <taxon>Craniata</taxon>
        <taxon>Vertebrata</taxon>
        <taxon>Euteleostomi</taxon>
        <taxon>Actinopterygii</taxon>
        <taxon>Neopterygii</taxon>
        <taxon>Teleostei</taxon>
        <taxon>Neoteleostei</taxon>
        <taxon>Acanthomorphata</taxon>
        <taxon>Eupercaria</taxon>
        <taxon>Sciaenidae</taxon>
        <taxon>Collichthys</taxon>
    </lineage>
</organism>
<evidence type="ECO:0000256" key="16">
    <source>
        <dbReference type="ARBA" id="ARBA00023163"/>
    </source>
</evidence>
<evidence type="ECO:0000256" key="1">
    <source>
        <dbReference type="ARBA" id="ARBA00004123"/>
    </source>
</evidence>
<dbReference type="STRING" id="240159.A0A4U5U697"/>
<evidence type="ECO:0000256" key="4">
    <source>
        <dbReference type="ARBA" id="ARBA00004613"/>
    </source>
</evidence>
<evidence type="ECO:0000256" key="18">
    <source>
        <dbReference type="ARBA" id="ARBA00023198"/>
    </source>
</evidence>
<evidence type="ECO:0000256" key="21">
    <source>
        <dbReference type="ARBA" id="ARBA00041514"/>
    </source>
</evidence>
<evidence type="ECO:0000256" key="6">
    <source>
        <dbReference type="ARBA" id="ARBA00022454"/>
    </source>
</evidence>
<keyword evidence="26" id="KW-1185">Reference proteome</keyword>
<dbReference type="AlphaFoldDB" id="A0A4U5U697"/>
<evidence type="ECO:0000256" key="2">
    <source>
        <dbReference type="ARBA" id="ARBA00004286"/>
    </source>
</evidence>
<evidence type="ECO:0000256" key="19">
    <source>
        <dbReference type="ARBA" id="ARBA00023242"/>
    </source>
</evidence>
<evidence type="ECO:0000256" key="10">
    <source>
        <dbReference type="ARBA" id="ARBA00022737"/>
    </source>
</evidence>
<evidence type="ECO:0000256" key="22">
    <source>
        <dbReference type="PROSITE-ProRule" id="PRU00267"/>
    </source>
</evidence>
<dbReference type="InterPro" id="IPR017967">
    <property type="entry name" value="HMG_boxA_CS"/>
</dbReference>
<dbReference type="Pfam" id="PF09011">
    <property type="entry name" value="HMG_box_2"/>
    <property type="match status" value="1"/>
</dbReference>
<dbReference type="GO" id="GO:0003677">
    <property type="term" value="F:DNA binding"/>
    <property type="evidence" value="ECO:0007669"/>
    <property type="project" value="UniProtKB-UniRule"/>
</dbReference>
<comment type="similarity">
    <text evidence="5">Belongs to the HMGB family.</text>
</comment>
<keyword evidence="18" id="KW-0395">Inflammatory response</keyword>
<dbReference type="EMBL" id="CM014080">
    <property type="protein sequence ID" value="TKS69370.1"/>
    <property type="molecule type" value="Genomic_DNA"/>
</dbReference>
<evidence type="ECO:0000256" key="14">
    <source>
        <dbReference type="ARBA" id="ARBA00023125"/>
    </source>
</evidence>
<dbReference type="SUPFAM" id="SSF47095">
    <property type="entry name" value="HMG-box"/>
    <property type="match status" value="2"/>
</dbReference>
<evidence type="ECO:0000256" key="13">
    <source>
        <dbReference type="ARBA" id="ARBA00023097"/>
    </source>
</evidence>
<evidence type="ECO:0000313" key="25">
    <source>
        <dbReference type="EMBL" id="TKS69370.1"/>
    </source>
</evidence>
<keyword evidence="7" id="KW-0963">Cytoplasm</keyword>
<dbReference type="Gene3D" id="1.10.30.10">
    <property type="entry name" value="High mobility group box domain"/>
    <property type="match status" value="2"/>
</dbReference>
<dbReference type="CDD" id="cd21978">
    <property type="entry name" value="HMG-box_HMGB_rpt1"/>
    <property type="match status" value="1"/>
</dbReference>
<keyword evidence="9" id="KW-0399">Innate immunity</keyword>
<dbReference type="InterPro" id="IPR036910">
    <property type="entry name" value="HMG_box_dom_sf"/>
</dbReference>
<evidence type="ECO:0000256" key="17">
    <source>
        <dbReference type="ARBA" id="ARBA00023172"/>
    </source>
</evidence>
<protein>
    <recommendedName>
        <fullName evidence="20">High mobility group protein B2</fullName>
    </recommendedName>
    <alternativeName>
        <fullName evidence="21">High mobility group protein 2</fullName>
    </alternativeName>
</protein>
<dbReference type="SMART" id="SM00398">
    <property type="entry name" value="HMG"/>
    <property type="match status" value="2"/>
</dbReference>
<evidence type="ECO:0000256" key="9">
    <source>
        <dbReference type="ARBA" id="ARBA00022588"/>
    </source>
</evidence>
<keyword evidence="8" id="KW-0964">Secreted</keyword>
<feature type="domain" description="HMG box" evidence="24">
    <location>
        <begin position="36"/>
        <end position="106"/>
    </location>
</feature>
<dbReference type="PROSITE" id="PS50118">
    <property type="entry name" value="HMG_BOX_2"/>
    <property type="match status" value="2"/>
</dbReference>
<evidence type="ECO:0000256" key="12">
    <source>
        <dbReference type="ARBA" id="ARBA00023015"/>
    </source>
</evidence>
<dbReference type="InterPro" id="IPR050342">
    <property type="entry name" value="HMGB"/>
</dbReference>
<keyword evidence="11" id="KW-0391">Immunity</keyword>
<keyword evidence="17" id="KW-0233">DNA recombination</keyword>
<dbReference type="GO" id="GO:0005694">
    <property type="term" value="C:chromosome"/>
    <property type="evidence" value="ECO:0007669"/>
    <property type="project" value="UniProtKB-SubCell"/>
</dbReference>
<feature type="region of interest" description="Disordered" evidence="23">
    <location>
        <begin position="99"/>
        <end position="127"/>
    </location>
</feature>
<keyword evidence="10" id="KW-0677">Repeat</keyword>
<feature type="domain" description="HMG box" evidence="24">
    <location>
        <begin position="123"/>
        <end position="191"/>
    </location>
</feature>
<dbReference type="Proteomes" id="UP000298787">
    <property type="component" value="Chromosome 3"/>
</dbReference>
<dbReference type="GO" id="GO:0005737">
    <property type="term" value="C:cytoplasm"/>
    <property type="evidence" value="ECO:0007669"/>
    <property type="project" value="UniProtKB-SubCell"/>
</dbReference>
<keyword evidence="19 22" id="KW-0539">Nucleus</keyword>
<dbReference type="GO" id="GO:0005634">
    <property type="term" value="C:nucleus"/>
    <property type="evidence" value="ECO:0007669"/>
    <property type="project" value="UniProtKB-SubCell"/>
</dbReference>
<evidence type="ECO:0000256" key="23">
    <source>
        <dbReference type="SAM" id="MobiDB-lite"/>
    </source>
</evidence>
<keyword evidence="6" id="KW-0158">Chromosome</keyword>
<keyword evidence="15" id="KW-1015">Disulfide bond</keyword>
<reference evidence="25 26" key="1">
    <citation type="submission" date="2019-01" db="EMBL/GenBank/DDBJ databases">
        <title>Genome Assembly of Collichthys lucidus.</title>
        <authorList>
            <person name="Cai M."/>
            <person name="Xiao S."/>
        </authorList>
    </citation>
    <scope>NUCLEOTIDE SEQUENCE [LARGE SCALE GENOMIC DNA]</scope>
    <source>
        <strain evidence="25">JT15FE1705JMU</strain>
        <tissue evidence="25">Muscle</tissue>
    </source>
</reference>
<evidence type="ECO:0000256" key="11">
    <source>
        <dbReference type="ARBA" id="ARBA00022859"/>
    </source>
</evidence>
<keyword evidence="12" id="KW-0805">Transcription regulation</keyword>
<dbReference type="PANTHER" id="PTHR48112:SF3">
    <property type="entry name" value="HIGH MOBILITY GROUP PROTEIN B2"/>
    <property type="match status" value="1"/>
</dbReference>
<evidence type="ECO:0000256" key="5">
    <source>
        <dbReference type="ARBA" id="ARBA00008774"/>
    </source>
</evidence>
<evidence type="ECO:0000259" key="24">
    <source>
        <dbReference type="PROSITE" id="PS50118"/>
    </source>
</evidence>
<keyword evidence="16" id="KW-0804">Transcription</keyword>
<dbReference type="GO" id="GO:0006954">
    <property type="term" value="P:inflammatory response"/>
    <property type="evidence" value="ECO:0007669"/>
    <property type="project" value="UniProtKB-KW"/>
</dbReference>
<proteinExistence type="inferred from homology"/>
<dbReference type="FunFam" id="1.10.30.10:FF:000006">
    <property type="entry name" value="High mobility group protein B1"/>
    <property type="match status" value="1"/>
</dbReference>
<feature type="DNA-binding region" description="HMG box" evidence="22">
    <location>
        <begin position="123"/>
        <end position="191"/>
    </location>
</feature>
<name>A0A4U5U697_COLLU</name>
<comment type="subcellular location">
    <subcellularLocation>
        <location evidence="2">Chromosome</location>
    </subcellularLocation>
    <subcellularLocation>
        <location evidence="3">Cytoplasm</location>
    </subcellularLocation>
    <subcellularLocation>
        <location evidence="1">Nucleus</location>
    </subcellularLocation>
    <subcellularLocation>
        <location evidence="4">Secreted</location>
    </subcellularLocation>
</comment>
<dbReference type="GO" id="GO:0006310">
    <property type="term" value="P:DNA recombination"/>
    <property type="evidence" value="ECO:0007669"/>
    <property type="project" value="UniProtKB-KW"/>
</dbReference>
<dbReference type="PRINTS" id="PR00886">
    <property type="entry name" value="HIGHMOBLTY12"/>
</dbReference>
<dbReference type="InterPro" id="IPR009071">
    <property type="entry name" value="HMG_box_dom"/>
</dbReference>
<keyword evidence="13" id="KW-0558">Oxidation</keyword>
<dbReference type="PANTHER" id="PTHR48112">
    <property type="entry name" value="HIGH MOBILITY GROUP PROTEIN DSP1"/>
    <property type="match status" value="1"/>
</dbReference>
<dbReference type="GO" id="GO:0005576">
    <property type="term" value="C:extracellular region"/>
    <property type="evidence" value="ECO:0007669"/>
    <property type="project" value="UniProtKB-SubCell"/>
</dbReference>